<dbReference type="Gene3D" id="3.55.50.30">
    <property type="match status" value="1"/>
</dbReference>
<name>A0AAC9GK23_9FLAO</name>
<dbReference type="Pfam" id="PF16344">
    <property type="entry name" value="FecR_C"/>
    <property type="match status" value="1"/>
</dbReference>
<feature type="domain" description="FecR protein" evidence="2">
    <location>
        <begin position="140"/>
        <end position="228"/>
    </location>
</feature>
<dbReference type="GeneID" id="32309750"/>
<dbReference type="RefSeq" id="WP_066034714.1">
    <property type="nucleotide sequence ID" value="NZ_CP016907.1"/>
</dbReference>
<accession>A0AAC9GK23</accession>
<evidence type="ECO:0000259" key="3">
    <source>
        <dbReference type="Pfam" id="PF16344"/>
    </source>
</evidence>
<reference evidence="4 5" key="1">
    <citation type="submission" date="2016-08" db="EMBL/GenBank/DDBJ databases">
        <title>Complete genome sequence of Flavobacterium johnsoniae strain GSE09, a volatile-producing biocontrol agent isolated from cucumber (Cucumis sativus).</title>
        <authorList>
            <person name="Jeong J.-J."/>
            <person name="Oh J.Y."/>
            <person name="Jim Y.J."/>
            <person name="Sang M.K."/>
            <person name="Kim K.D."/>
        </authorList>
    </citation>
    <scope>NUCLEOTIDE SEQUENCE [LARGE SCALE GENOMIC DNA]</scope>
    <source>
        <strain evidence="4 5">GSE09</strain>
    </source>
</reference>
<dbReference type="InterPro" id="IPR032508">
    <property type="entry name" value="FecR_C"/>
</dbReference>
<dbReference type="PIRSF" id="PIRSF018266">
    <property type="entry name" value="FecR"/>
    <property type="match status" value="1"/>
</dbReference>
<keyword evidence="1" id="KW-0472">Membrane</keyword>
<proteinExistence type="predicted"/>
<dbReference type="PANTHER" id="PTHR30273:SF2">
    <property type="entry name" value="PROTEIN FECR"/>
    <property type="match status" value="1"/>
</dbReference>
<dbReference type="InterPro" id="IPR006860">
    <property type="entry name" value="FecR"/>
</dbReference>
<feature type="transmembrane region" description="Helical" evidence="1">
    <location>
        <begin position="89"/>
        <end position="112"/>
    </location>
</feature>
<keyword evidence="1" id="KW-0812">Transmembrane</keyword>
<gene>
    <name evidence="4" type="ORF">BB050_03870</name>
</gene>
<dbReference type="Proteomes" id="UP000093276">
    <property type="component" value="Chromosome"/>
</dbReference>
<protein>
    <submittedName>
        <fullName evidence="4">Fec operon regulator FecR</fullName>
    </submittedName>
</protein>
<sequence>MQQKKFEELFEGYLQNNLSDAEQQQMMEIMHQGEHDDFLKEKIHEMLKGDYVTDVMDKKQSDDILNYILSKPQNEPKVVDLNPKRKRKILLQSLFAAASIALLIALGNSFFFKQKATMPTVTPETPAVVAQNTLIDFSGKQLVHLPDGSTVLLNDNSTLKYDQNSFDSKTREVTLTGEAFFDIKHNPEKPFIVHTGKIQTRVLGTAFNINAQNSSNSIEVTVARGKVQVGDTEKIFGVITPNQQIKVNKSTLNFEQNNVSAAIVTEWKSNYLILDDINMAEATSLISQKYKVQILISNDKIKNCRITASFLNEEDLDHVLKVISSVIETEYHYNKAGAVILDGKGCEKE</sequence>
<keyword evidence="1" id="KW-1133">Transmembrane helix</keyword>
<dbReference type="GO" id="GO:0016989">
    <property type="term" value="F:sigma factor antagonist activity"/>
    <property type="evidence" value="ECO:0007669"/>
    <property type="project" value="TreeGrafter"/>
</dbReference>
<dbReference type="AlphaFoldDB" id="A0AAC9GK23"/>
<evidence type="ECO:0000313" key="5">
    <source>
        <dbReference type="Proteomes" id="UP000093276"/>
    </source>
</evidence>
<dbReference type="Gene3D" id="2.60.120.1440">
    <property type="match status" value="1"/>
</dbReference>
<evidence type="ECO:0000313" key="4">
    <source>
        <dbReference type="EMBL" id="AOC96948.1"/>
    </source>
</evidence>
<feature type="domain" description="Protein FecR C-terminal" evidence="3">
    <location>
        <begin position="271"/>
        <end position="334"/>
    </location>
</feature>
<dbReference type="PANTHER" id="PTHR30273">
    <property type="entry name" value="PERIPLASMIC SIGNAL SENSOR AND SIGMA FACTOR ACTIVATOR FECR-RELATED"/>
    <property type="match status" value="1"/>
</dbReference>
<evidence type="ECO:0000256" key="1">
    <source>
        <dbReference type="SAM" id="Phobius"/>
    </source>
</evidence>
<organism evidence="4 5">
    <name type="scientific">Flavobacterium anhuiense</name>
    <dbReference type="NCBI Taxonomy" id="459526"/>
    <lineage>
        <taxon>Bacteria</taxon>
        <taxon>Pseudomonadati</taxon>
        <taxon>Bacteroidota</taxon>
        <taxon>Flavobacteriia</taxon>
        <taxon>Flavobacteriales</taxon>
        <taxon>Flavobacteriaceae</taxon>
        <taxon>Flavobacterium</taxon>
    </lineage>
</organism>
<evidence type="ECO:0000259" key="2">
    <source>
        <dbReference type="Pfam" id="PF04773"/>
    </source>
</evidence>
<dbReference type="InterPro" id="IPR012373">
    <property type="entry name" value="Ferrdict_sens_TM"/>
</dbReference>
<dbReference type="EMBL" id="CP016907">
    <property type="protein sequence ID" value="AOC96948.1"/>
    <property type="molecule type" value="Genomic_DNA"/>
</dbReference>
<dbReference type="Pfam" id="PF04773">
    <property type="entry name" value="FecR"/>
    <property type="match status" value="1"/>
</dbReference>
<dbReference type="KEGG" id="fjg:BB050_03870"/>